<accession>A0ACC7NX31</accession>
<dbReference type="Proteomes" id="UP001631969">
    <property type="component" value="Unassembled WGS sequence"/>
</dbReference>
<gene>
    <name evidence="1" type="ORF">ACI1P1_06300</name>
</gene>
<keyword evidence="1" id="KW-0472">Membrane</keyword>
<dbReference type="EMBL" id="JBJURJ010000003">
    <property type="protein sequence ID" value="MFM9327914.1"/>
    <property type="molecule type" value="Genomic_DNA"/>
</dbReference>
<protein>
    <submittedName>
        <fullName evidence="1">LiaF transmembrane domain-containing protein</fullName>
    </submittedName>
</protein>
<sequence>MKRNGGSGFAILLIACGALILVGRLGLGNIAGFIIAAAMVALGFYSVKNGSKFIGWVILIIGGLVLMSKLSWIIGLVLAIALIGYGVSLLKRNRPMI</sequence>
<keyword evidence="1" id="KW-0812">Transmembrane</keyword>
<evidence type="ECO:0000313" key="2">
    <source>
        <dbReference type="Proteomes" id="UP001631969"/>
    </source>
</evidence>
<evidence type="ECO:0000313" key="1">
    <source>
        <dbReference type="EMBL" id="MFM9327914.1"/>
    </source>
</evidence>
<organism evidence="1 2">
    <name type="scientific">Paenibacillus mesotrionivorans</name>
    <dbReference type="NCBI Taxonomy" id="3160968"/>
    <lineage>
        <taxon>Bacteria</taxon>
        <taxon>Bacillati</taxon>
        <taxon>Bacillota</taxon>
        <taxon>Bacilli</taxon>
        <taxon>Bacillales</taxon>
        <taxon>Paenibacillaceae</taxon>
        <taxon>Paenibacillus</taxon>
    </lineage>
</organism>
<keyword evidence="2" id="KW-1185">Reference proteome</keyword>
<reference evidence="1" key="1">
    <citation type="submission" date="2024-12" db="EMBL/GenBank/DDBJ databases">
        <authorList>
            <person name="Wu N."/>
        </authorList>
    </citation>
    <scope>NUCLEOTIDE SEQUENCE</scope>
    <source>
        <strain evidence="1">P15</strain>
    </source>
</reference>
<name>A0ACC7NX31_9BACL</name>
<proteinExistence type="predicted"/>
<comment type="caution">
    <text evidence="1">The sequence shown here is derived from an EMBL/GenBank/DDBJ whole genome shotgun (WGS) entry which is preliminary data.</text>
</comment>